<comment type="caution">
    <text evidence="3">The sequence shown here is derived from an EMBL/GenBank/DDBJ whole genome shotgun (WGS) entry which is preliminary data.</text>
</comment>
<keyword evidence="2" id="KW-1133">Transmembrane helix</keyword>
<feature type="region of interest" description="Disordered" evidence="1">
    <location>
        <begin position="1"/>
        <end position="29"/>
    </location>
</feature>
<feature type="transmembrane region" description="Helical" evidence="2">
    <location>
        <begin position="78"/>
        <end position="100"/>
    </location>
</feature>
<evidence type="ECO:0000313" key="4">
    <source>
        <dbReference type="Proteomes" id="UP001172109"/>
    </source>
</evidence>
<dbReference type="Proteomes" id="UP001172109">
    <property type="component" value="Unassembled WGS sequence"/>
</dbReference>
<keyword evidence="2" id="KW-0472">Membrane</keyword>
<evidence type="ECO:0000313" key="3">
    <source>
        <dbReference type="EMBL" id="MDN7569039.1"/>
    </source>
</evidence>
<dbReference type="EMBL" id="JAUJQS010000031">
    <property type="protein sequence ID" value="MDN7569039.1"/>
    <property type="molecule type" value="Genomic_DNA"/>
</dbReference>
<evidence type="ECO:0000256" key="1">
    <source>
        <dbReference type="SAM" id="MobiDB-lite"/>
    </source>
</evidence>
<proteinExistence type="predicted"/>
<name>A0AAP4VLQ1_9BURK</name>
<feature type="transmembrane region" description="Helical" evidence="2">
    <location>
        <begin position="55"/>
        <end position="72"/>
    </location>
</feature>
<evidence type="ECO:0000256" key="2">
    <source>
        <dbReference type="SAM" id="Phobius"/>
    </source>
</evidence>
<organism evidence="3 4">
    <name type="scientific">Burkholderia contaminans</name>
    <dbReference type="NCBI Taxonomy" id="488447"/>
    <lineage>
        <taxon>Bacteria</taxon>
        <taxon>Pseudomonadati</taxon>
        <taxon>Pseudomonadota</taxon>
        <taxon>Betaproteobacteria</taxon>
        <taxon>Burkholderiales</taxon>
        <taxon>Burkholderiaceae</taxon>
        <taxon>Burkholderia</taxon>
        <taxon>Burkholderia cepacia complex</taxon>
    </lineage>
</organism>
<dbReference type="RefSeq" id="WP_137909810.1">
    <property type="nucleotide sequence ID" value="NZ_JAFEHF010000001.1"/>
</dbReference>
<accession>A0AAP4VLQ1</accession>
<keyword evidence="2" id="KW-0812">Transmembrane</keyword>
<gene>
    <name evidence="3" type="ORF">QZM56_31515</name>
</gene>
<sequence length="320" mass="34655">MPVVPEAAAHRRASPSGPPDQDGRRVGGERGLAGWCGGRVGRRAIPCRTSNTGTTGLRVWILLVFPAAYAASRVAPHYGVLAGLATVAVVMVTPQVLLALGIDWVTRRRGGIEPPVMAAPPVQTDGLDDELADEPDDLPDVPLRYGEQARFKQLVLIADAARSEVTRSFYDKAKRTIEAYVDVETGRDGSGAAMVSAADLAPADGSPAAPPEETLIVFVSNDGAWSGFRVGDDSFRFRHGAITRLRLTHVMPVRWNGDYMVTFSFDVPKREHRTDYNAYSTGFDLGVNRASRHSRSLNQAFRQVASVLDIPFDIDEVGDD</sequence>
<protein>
    <submittedName>
        <fullName evidence="3">Uncharacterized protein</fullName>
    </submittedName>
</protein>
<reference evidence="3" key="1">
    <citation type="submission" date="2023-07" db="EMBL/GenBank/DDBJ databases">
        <title>A collection of bacterial strains from the Burkholderia cepacia Research Laboratory and Repository.</title>
        <authorList>
            <person name="Lipuma J."/>
            <person name="Spilker T."/>
            <person name="Caverly L."/>
        </authorList>
    </citation>
    <scope>NUCLEOTIDE SEQUENCE</scope>
    <source>
        <strain evidence="3">AU44979</strain>
    </source>
</reference>
<dbReference type="AlphaFoldDB" id="A0AAP4VLQ1"/>